<evidence type="ECO:0000313" key="1">
    <source>
        <dbReference type="EMBL" id="TCK31580.1"/>
    </source>
</evidence>
<gene>
    <name evidence="1" type="ORF">EV667_1691</name>
</gene>
<dbReference type="Proteomes" id="UP000295030">
    <property type="component" value="Unassembled WGS sequence"/>
</dbReference>
<protein>
    <submittedName>
        <fullName evidence="1">Uncharacterized protein</fullName>
    </submittedName>
</protein>
<sequence length="148" mass="15969">MANTRPRRGEKAFRFTAAALMFTVLGAGGVLAQDMLSPGLTPGARKPVPQAPQSGLINDYPTAARADYVFGCMVANGQTRTALEKCSCSIDTIATILPYERYEEAETIMSVGQVAGQQAELFRSTGIFRDIVADLHRAQAEAEVTCFY</sequence>
<dbReference type="AlphaFoldDB" id="A0A4R1ICK0"/>
<organism evidence="1 2">
    <name type="scientific">Ancylobacter aquaticus</name>
    <dbReference type="NCBI Taxonomy" id="100"/>
    <lineage>
        <taxon>Bacteria</taxon>
        <taxon>Pseudomonadati</taxon>
        <taxon>Pseudomonadota</taxon>
        <taxon>Alphaproteobacteria</taxon>
        <taxon>Hyphomicrobiales</taxon>
        <taxon>Xanthobacteraceae</taxon>
        <taxon>Ancylobacter</taxon>
    </lineage>
</organism>
<proteinExistence type="predicted"/>
<evidence type="ECO:0000313" key="2">
    <source>
        <dbReference type="Proteomes" id="UP000295030"/>
    </source>
</evidence>
<dbReference type="EMBL" id="SMFY01000001">
    <property type="protein sequence ID" value="TCK31580.1"/>
    <property type="molecule type" value="Genomic_DNA"/>
</dbReference>
<reference evidence="1 2" key="1">
    <citation type="submission" date="2019-03" db="EMBL/GenBank/DDBJ databases">
        <title>Genomic Encyclopedia of Type Strains, Phase IV (KMG-IV): sequencing the most valuable type-strain genomes for metagenomic binning, comparative biology and taxonomic classification.</title>
        <authorList>
            <person name="Goeker M."/>
        </authorList>
    </citation>
    <scope>NUCLEOTIDE SEQUENCE [LARGE SCALE GENOMIC DNA]</scope>
    <source>
        <strain evidence="1 2">DSM 101</strain>
    </source>
</reference>
<comment type="caution">
    <text evidence="1">The sequence shown here is derived from an EMBL/GenBank/DDBJ whole genome shotgun (WGS) entry which is preliminary data.</text>
</comment>
<accession>A0A4R1ICK0</accession>
<name>A0A4R1ICK0_ANCAQ</name>
<keyword evidence="2" id="KW-1185">Reference proteome</keyword>